<feature type="region of interest" description="Disordered" evidence="1">
    <location>
        <begin position="1"/>
        <end position="28"/>
    </location>
</feature>
<dbReference type="Proteomes" id="UP000236248">
    <property type="component" value="Chromosome NCAV"/>
</dbReference>
<dbReference type="KEGG" id="ncv:NCAV_0665"/>
<organism evidence="2 3">
    <name type="scientific">Candidatus Nitrosocaldus cavascurensis</name>
    <dbReference type="NCBI Taxonomy" id="2058097"/>
    <lineage>
        <taxon>Archaea</taxon>
        <taxon>Nitrososphaerota</taxon>
        <taxon>Nitrososphaeria</taxon>
        <taxon>Candidatus Nitrosocaldales</taxon>
        <taxon>Candidatus Nitrosocaldaceae</taxon>
        <taxon>Candidatus Nitrosocaldus</taxon>
    </lineage>
</organism>
<keyword evidence="3" id="KW-1185">Reference proteome</keyword>
<accession>A0A2K5AQB5</accession>
<evidence type="ECO:0000313" key="3">
    <source>
        <dbReference type="Proteomes" id="UP000236248"/>
    </source>
</evidence>
<protein>
    <submittedName>
        <fullName evidence="2">Uncharacterized protein</fullName>
    </submittedName>
</protein>
<name>A0A2K5AQB5_9ARCH</name>
<evidence type="ECO:0000313" key="2">
    <source>
        <dbReference type="EMBL" id="SPC33848.1"/>
    </source>
</evidence>
<dbReference type="EMBL" id="LT981265">
    <property type="protein sequence ID" value="SPC33848.1"/>
    <property type="molecule type" value="Genomic_DNA"/>
</dbReference>
<evidence type="ECO:0000256" key="1">
    <source>
        <dbReference type="SAM" id="MobiDB-lite"/>
    </source>
</evidence>
<dbReference type="AlphaFoldDB" id="A0A2K5AQB5"/>
<reference evidence="3" key="1">
    <citation type="submission" date="2018-01" db="EMBL/GenBank/DDBJ databases">
        <authorList>
            <person name="Kerou L M."/>
        </authorList>
    </citation>
    <scope>NUCLEOTIDE SEQUENCE [LARGE SCALE GENOMIC DNA]</scope>
    <source>
        <strain evidence="3">SCU2</strain>
    </source>
</reference>
<gene>
    <name evidence="2" type="ORF">NCAV_0665</name>
</gene>
<sequence length="50" mass="5928">MKDGIKHLNNDEERRERKGEMREERMKEGEALRASMMSMIHDVNQLTQAP</sequence>
<proteinExistence type="predicted"/>